<protein>
    <submittedName>
        <fullName evidence="2">Putative YhgA-like transposase</fullName>
    </submittedName>
</protein>
<dbReference type="EMBL" id="QJJG01000002">
    <property type="protein sequence ID" value="PXW48733.1"/>
    <property type="molecule type" value="Genomic_DNA"/>
</dbReference>
<feature type="domain" description="Transposase (putative) YhgA-like" evidence="1">
    <location>
        <begin position="16"/>
        <end position="62"/>
    </location>
</feature>
<dbReference type="Pfam" id="PF04754">
    <property type="entry name" value="Transposase_31"/>
    <property type="match status" value="1"/>
</dbReference>
<comment type="caution">
    <text evidence="2">The sequence shown here is derived from an EMBL/GenBank/DDBJ whole genome shotgun (WGS) entry which is preliminary data.</text>
</comment>
<name>A0A318GAF3_KLEOX</name>
<gene>
    <name evidence="2" type="ORF">DET57_102342</name>
</gene>
<dbReference type="InterPro" id="IPR051699">
    <property type="entry name" value="Rpn/YhgA-like_nuclease"/>
</dbReference>
<evidence type="ECO:0000313" key="3">
    <source>
        <dbReference type="Proteomes" id="UP000247485"/>
    </source>
</evidence>
<reference evidence="2 3" key="1">
    <citation type="submission" date="2018-05" db="EMBL/GenBank/DDBJ databases">
        <title>Freshwater and sediment microbial communities from various areas in North America, analyzing microbe dynamics in response to fracking.</title>
        <authorList>
            <person name="Lamendella R."/>
        </authorList>
    </citation>
    <scope>NUCLEOTIDE SEQUENCE [LARGE SCALE GENOMIC DNA]</scope>
    <source>
        <strain evidence="2 3">67</strain>
    </source>
</reference>
<dbReference type="InterPro" id="IPR006842">
    <property type="entry name" value="Transposase_31"/>
</dbReference>
<dbReference type="PANTHER" id="PTHR34611">
    <property type="match status" value="1"/>
</dbReference>
<sequence>MRAAFDKNAEFATGRRYLSSPFPLVDITVVPDDEIVQHRRIALLELMQKHIRQRAEALRIARTMLADGMALDTVLRITGLSEADITVNNH</sequence>
<accession>A0A318GAF3</accession>
<evidence type="ECO:0000259" key="1">
    <source>
        <dbReference type="Pfam" id="PF04754"/>
    </source>
</evidence>
<proteinExistence type="predicted"/>
<evidence type="ECO:0000313" key="2">
    <source>
        <dbReference type="EMBL" id="PXW48733.1"/>
    </source>
</evidence>
<dbReference type="AlphaFoldDB" id="A0A318GAF3"/>
<dbReference type="GO" id="GO:0006310">
    <property type="term" value="P:DNA recombination"/>
    <property type="evidence" value="ECO:0007669"/>
    <property type="project" value="TreeGrafter"/>
</dbReference>
<dbReference type="PANTHER" id="PTHR34611:SF2">
    <property type="entry name" value="INACTIVE RECOMBINATION-PROMOTING NUCLEASE-LIKE PROTEIN RPNE-RELATED"/>
    <property type="match status" value="1"/>
</dbReference>
<dbReference type="GO" id="GO:1990238">
    <property type="term" value="F:double-stranded DNA endonuclease activity"/>
    <property type="evidence" value="ECO:0007669"/>
    <property type="project" value="TreeGrafter"/>
</dbReference>
<organism evidence="2 3">
    <name type="scientific">Klebsiella oxytoca</name>
    <dbReference type="NCBI Taxonomy" id="571"/>
    <lineage>
        <taxon>Bacteria</taxon>
        <taxon>Pseudomonadati</taxon>
        <taxon>Pseudomonadota</taxon>
        <taxon>Gammaproteobacteria</taxon>
        <taxon>Enterobacterales</taxon>
        <taxon>Enterobacteriaceae</taxon>
        <taxon>Klebsiella/Raoultella group</taxon>
        <taxon>Klebsiella</taxon>
    </lineage>
</organism>
<dbReference type="Proteomes" id="UP000247485">
    <property type="component" value="Unassembled WGS sequence"/>
</dbReference>